<keyword evidence="5" id="KW-0028">Amino-acid biosynthesis</keyword>
<keyword evidence="4" id="KW-0055">Arginine biosynthesis</keyword>
<dbReference type="GO" id="GO:0006526">
    <property type="term" value="P:L-arginine biosynthetic process"/>
    <property type="evidence" value="ECO:0007669"/>
    <property type="project" value="UniProtKB-KW"/>
</dbReference>
<dbReference type="Pfam" id="PF07687">
    <property type="entry name" value="M20_dimer"/>
    <property type="match status" value="1"/>
</dbReference>
<dbReference type="InterPro" id="IPR001261">
    <property type="entry name" value="ArgE/DapE_CS"/>
</dbReference>
<dbReference type="InterPro" id="IPR011650">
    <property type="entry name" value="Peptidase_M20_dimer"/>
</dbReference>
<dbReference type="Gene3D" id="3.40.630.10">
    <property type="entry name" value="Zn peptidases"/>
    <property type="match status" value="1"/>
</dbReference>
<keyword evidence="7" id="KW-0378">Hydrolase</keyword>
<dbReference type="PROSITE" id="PS00759">
    <property type="entry name" value="ARGE_DAPE_CPG2_2"/>
    <property type="match status" value="1"/>
</dbReference>
<protein>
    <submittedName>
        <fullName evidence="11">Acetylornithine deacetylase</fullName>
    </submittedName>
</protein>
<dbReference type="InterPro" id="IPR002933">
    <property type="entry name" value="Peptidase_M20"/>
</dbReference>
<organism evidence="11 12">
    <name type="scientific">Tepidicaulis marinus</name>
    <dbReference type="NCBI Taxonomy" id="1333998"/>
    <lineage>
        <taxon>Bacteria</taxon>
        <taxon>Pseudomonadati</taxon>
        <taxon>Pseudomonadota</taxon>
        <taxon>Alphaproteobacteria</taxon>
        <taxon>Hyphomicrobiales</taxon>
        <taxon>Parvibaculaceae</taxon>
        <taxon>Tepidicaulis</taxon>
    </lineage>
</organism>
<proteinExistence type="inferred from homology"/>
<comment type="cofactor">
    <cofactor evidence="1">
        <name>Zn(2+)</name>
        <dbReference type="ChEBI" id="CHEBI:29105"/>
    </cofactor>
</comment>
<dbReference type="CDD" id="cd03894">
    <property type="entry name" value="M20_ArgE"/>
    <property type="match status" value="1"/>
</dbReference>
<dbReference type="STRING" id="1333998.M2A_2048"/>
<dbReference type="AlphaFoldDB" id="A0A081BBY1"/>
<feature type="domain" description="Peptidase M20 dimerisation" evidence="10">
    <location>
        <begin position="174"/>
        <end position="285"/>
    </location>
</feature>
<comment type="caution">
    <text evidence="11">The sequence shown here is derived from an EMBL/GenBank/DDBJ whole genome shotgun (WGS) entry which is preliminary data.</text>
</comment>
<dbReference type="eggNOG" id="COG0624">
    <property type="taxonomic scope" value="Bacteria"/>
</dbReference>
<dbReference type="InterPro" id="IPR036264">
    <property type="entry name" value="Bact_exopeptidase_dim_dom"/>
</dbReference>
<dbReference type="InterPro" id="IPR050072">
    <property type="entry name" value="Peptidase_M20A"/>
</dbReference>
<dbReference type="Gene3D" id="3.30.70.360">
    <property type="match status" value="1"/>
</dbReference>
<keyword evidence="12" id="KW-1185">Reference proteome</keyword>
<evidence type="ECO:0000256" key="3">
    <source>
        <dbReference type="ARBA" id="ARBA00022490"/>
    </source>
</evidence>
<evidence type="ECO:0000256" key="2">
    <source>
        <dbReference type="ARBA" id="ARBA00005691"/>
    </source>
</evidence>
<sequence>MPQHFTPRQMIDKLISFDTVSRHSNLALIEFVEDYLSGWGIPSRRVMSEDGTKANLFAALGPAEKEGGIVLSGHTDVVPVDGQDWSSDPFTVTEKDGRLYGRGTSDMKSFIAIALAFVPQFLERGLKVPLYFALSYDEEVGCLGVRSMIDEIIRALPRPEIVIVGEPSDMKVVNAHKSIHAFHTKVTGLEAHSSAMDKGVNAIVYAAELIGFLARIGAEMQAKGDASGRFDPPYTSMQIGTIEGGTAVNIIPRHCDFRWEFRALPDQDPEEIPTRFKAFAEEKLLPRMRAVFPGAAIETAARAFVPPLKPQEGAPGEALVLQLAGRNETEAVSYGTEAGLFQMADIPTVICGPGSIQQAHKTDEFIELAQVAACERFFARLAAHLAS</sequence>
<evidence type="ECO:0000256" key="4">
    <source>
        <dbReference type="ARBA" id="ARBA00022571"/>
    </source>
</evidence>
<dbReference type="PANTHER" id="PTHR43808">
    <property type="entry name" value="ACETYLORNITHINE DEACETYLASE"/>
    <property type="match status" value="1"/>
</dbReference>
<dbReference type="NCBIfam" id="NF005710">
    <property type="entry name" value="PRK07522.1"/>
    <property type="match status" value="1"/>
</dbReference>
<dbReference type="Proteomes" id="UP000028702">
    <property type="component" value="Unassembled WGS sequence"/>
</dbReference>
<dbReference type="InterPro" id="IPR010169">
    <property type="entry name" value="AcOrn-deacetyl"/>
</dbReference>
<dbReference type="EMBL" id="BBIO01000010">
    <property type="protein sequence ID" value="GAK45549.1"/>
    <property type="molecule type" value="Genomic_DNA"/>
</dbReference>
<reference evidence="11 12" key="1">
    <citation type="submission" date="2014-07" db="EMBL/GenBank/DDBJ databases">
        <title>Tepidicaulis marinum gen. nov., sp. nov., a novel marine bacterium denitrifying nitrate to nitrous oxide strictly under microaerobic conditions.</title>
        <authorList>
            <person name="Takeuchi M."/>
            <person name="Yamagishi T."/>
            <person name="Kamagata Y."/>
            <person name="Oshima K."/>
            <person name="Hattori M."/>
            <person name="Katayama T."/>
            <person name="Hanada S."/>
            <person name="Tamaki H."/>
            <person name="Marumo K."/>
            <person name="Maeda H."/>
            <person name="Nedachi M."/>
            <person name="Iwasaki W."/>
            <person name="Suwa Y."/>
            <person name="Sakata S."/>
        </authorList>
    </citation>
    <scope>NUCLEOTIDE SEQUENCE [LARGE SCALE GENOMIC DNA]</scope>
    <source>
        <strain evidence="11 12">MA2</strain>
    </source>
</reference>
<name>A0A081BBY1_9HYPH</name>
<keyword evidence="6" id="KW-0479">Metal-binding</keyword>
<dbReference type="Pfam" id="PF01546">
    <property type="entry name" value="Peptidase_M20"/>
    <property type="match status" value="1"/>
</dbReference>
<dbReference type="PANTHER" id="PTHR43808:SF31">
    <property type="entry name" value="N-ACETYL-L-CITRULLINE DEACETYLASE"/>
    <property type="match status" value="1"/>
</dbReference>
<evidence type="ECO:0000256" key="1">
    <source>
        <dbReference type="ARBA" id="ARBA00001947"/>
    </source>
</evidence>
<dbReference type="RefSeq" id="WP_045447019.1">
    <property type="nucleotide sequence ID" value="NZ_BBIO01000010.1"/>
</dbReference>
<dbReference type="SUPFAM" id="SSF55031">
    <property type="entry name" value="Bacterial exopeptidase dimerisation domain"/>
    <property type="match status" value="1"/>
</dbReference>
<keyword evidence="9" id="KW-0170">Cobalt</keyword>
<evidence type="ECO:0000256" key="7">
    <source>
        <dbReference type="ARBA" id="ARBA00022801"/>
    </source>
</evidence>
<dbReference type="GO" id="GO:0008777">
    <property type="term" value="F:acetylornithine deacetylase activity"/>
    <property type="evidence" value="ECO:0007669"/>
    <property type="project" value="TreeGrafter"/>
</dbReference>
<evidence type="ECO:0000256" key="6">
    <source>
        <dbReference type="ARBA" id="ARBA00022723"/>
    </source>
</evidence>
<evidence type="ECO:0000313" key="11">
    <source>
        <dbReference type="EMBL" id="GAK45549.1"/>
    </source>
</evidence>
<evidence type="ECO:0000313" key="12">
    <source>
        <dbReference type="Proteomes" id="UP000028702"/>
    </source>
</evidence>
<evidence type="ECO:0000256" key="9">
    <source>
        <dbReference type="ARBA" id="ARBA00023285"/>
    </source>
</evidence>
<evidence type="ECO:0000256" key="8">
    <source>
        <dbReference type="ARBA" id="ARBA00022833"/>
    </source>
</evidence>
<keyword evidence="8" id="KW-0862">Zinc</keyword>
<dbReference type="GO" id="GO:0046872">
    <property type="term" value="F:metal ion binding"/>
    <property type="evidence" value="ECO:0007669"/>
    <property type="project" value="UniProtKB-KW"/>
</dbReference>
<comment type="similarity">
    <text evidence="2">Belongs to the peptidase M20A family. ArgE subfamily.</text>
</comment>
<evidence type="ECO:0000256" key="5">
    <source>
        <dbReference type="ARBA" id="ARBA00022605"/>
    </source>
</evidence>
<gene>
    <name evidence="11" type="ORF">M2A_2048</name>
</gene>
<keyword evidence="3" id="KW-0963">Cytoplasm</keyword>
<dbReference type="NCBIfam" id="TIGR01892">
    <property type="entry name" value="AcOrn-deacetyl"/>
    <property type="match status" value="1"/>
</dbReference>
<accession>A0A081BBY1</accession>
<dbReference type="SUPFAM" id="SSF53187">
    <property type="entry name" value="Zn-dependent exopeptidases"/>
    <property type="match status" value="1"/>
</dbReference>
<evidence type="ECO:0000259" key="10">
    <source>
        <dbReference type="Pfam" id="PF07687"/>
    </source>
</evidence>